<evidence type="ECO:0000313" key="3">
    <source>
        <dbReference type="RefSeq" id="XP_003742917.1"/>
    </source>
</evidence>
<dbReference type="AlphaFoldDB" id="A0AAJ6QT02"/>
<sequence>MQERDGWSQQYIALSASELLFFDCQEGYLEKTPSKVIELEQVITTGDVPELTRERLSLSASDARRSVLIYYVMKGEIQLLPWMEERPRHRELLERHFEYISTREAGGNLVLLADSPQAKADWERKFRKSLDVYEFSGQPQKADEEMLRFFRWKSDFPRTQELWTY</sequence>
<evidence type="ECO:0000313" key="2">
    <source>
        <dbReference type="Proteomes" id="UP000694867"/>
    </source>
</evidence>
<gene>
    <name evidence="3" type="primary">LOC100899608</name>
</gene>
<dbReference type="KEGG" id="goe:100899608"/>
<feature type="domain" description="PH" evidence="1">
    <location>
        <begin position="1"/>
        <end position="131"/>
    </location>
</feature>
<organism evidence="2 3">
    <name type="scientific">Galendromus occidentalis</name>
    <name type="common">western predatory mite</name>
    <dbReference type="NCBI Taxonomy" id="34638"/>
    <lineage>
        <taxon>Eukaryota</taxon>
        <taxon>Metazoa</taxon>
        <taxon>Ecdysozoa</taxon>
        <taxon>Arthropoda</taxon>
        <taxon>Chelicerata</taxon>
        <taxon>Arachnida</taxon>
        <taxon>Acari</taxon>
        <taxon>Parasitiformes</taxon>
        <taxon>Mesostigmata</taxon>
        <taxon>Gamasina</taxon>
        <taxon>Phytoseioidea</taxon>
        <taxon>Phytoseiidae</taxon>
        <taxon>Typhlodrominae</taxon>
        <taxon>Galendromus</taxon>
    </lineage>
</organism>
<dbReference type="Gene3D" id="2.30.29.30">
    <property type="entry name" value="Pleckstrin-homology domain (PH domain)/Phosphotyrosine-binding domain (PTB)"/>
    <property type="match status" value="1"/>
</dbReference>
<dbReference type="RefSeq" id="XP_003742917.1">
    <property type="nucleotide sequence ID" value="XM_003742869.2"/>
</dbReference>
<keyword evidence="2" id="KW-1185">Reference proteome</keyword>
<dbReference type="GeneID" id="100899608"/>
<dbReference type="InterPro" id="IPR011993">
    <property type="entry name" value="PH-like_dom_sf"/>
</dbReference>
<name>A0AAJ6QT02_9ACAR</name>
<dbReference type="InterPro" id="IPR001849">
    <property type="entry name" value="PH_domain"/>
</dbReference>
<proteinExistence type="predicted"/>
<dbReference type="Proteomes" id="UP000694867">
    <property type="component" value="Unplaced"/>
</dbReference>
<accession>A0AAJ6QT02</accession>
<evidence type="ECO:0000259" key="1">
    <source>
        <dbReference type="PROSITE" id="PS50003"/>
    </source>
</evidence>
<reference evidence="3" key="1">
    <citation type="submission" date="2025-08" db="UniProtKB">
        <authorList>
            <consortium name="RefSeq"/>
        </authorList>
    </citation>
    <scope>IDENTIFICATION</scope>
</reference>
<protein>
    <submittedName>
        <fullName evidence="3">Uncharacterized protein LOC100899608</fullName>
    </submittedName>
</protein>
<dbReference type="PROSITE" id="PS50003">
    <property type="entry name" value="PH_DOMAIN"/>
    <property type="match status" value="1"/>
</dbReference>